<accession>A0AC34QI35</accession>
<evidence type="ECO:0000313" key="2">
    <source>
        <dbReference type="WBParaSite" id="JU765_v2.g1656.t2"/>
    </source>
</evidence>
<organism evidence="1 2">
    <name type="scientific">Panagrolaimus sp. JU765</name>
    <dbReference type="NCBI Taxonomy" id="591449"/>
    <lineage>
        <taxon>Eukaryota</taxon>
        <taxon>Metazoa</taxon>
        <taxon>Ecdysozoa</taxon>
        <taxon>Nematoda</taxon>
        <taxon>Chromadorea</taxon>
        <taxon>Rhabditida</taxon>
        <taxon>Tylenchina</taxon>
        <taxon>Panagrolaimomorpha</taxon>
        <taxon>Panagrolaimoidea</taxon>
        <taxon>Panagrolaimidae</taxon>
        <taxon>Panagrolaimus</taxon>
    </lineage>
</organism>
<name>A0AC34QI35_9BILA</name>
<evidence type="ECO:0000313" key="1">
    <source>
        <dbReference type="Proteomes" id="UP000887576"/>
    </source>
</evidence>
<proteinExistence type="predicted"/>
<dbReference type="Proteomes" id="UP000887576">
    <property type="component" value="Unplaced"/>
</dbReference>
<dbReference type="WBParaSite" id="JU765_v2.g1656.t2">
    <property type="protein sequence ID" value="JU765_v2.g1656.t2"/>
    <property type="gene ID" value="JU765_v2.g1656"/>
</dbReference>
<sequence>MRFFNVILVPTVMFIIFAAIVTDIHAYDVYNPYGSEYFHFDTLAGIGLGKRSVDSQIRAENAGKKPARQFFLPGIGGGLNMRAARYRTTNRNQQNAPWMR</sequence>
<protein>
    <submittedName>
        <fullName evidence="2">Secreted protein</fullName>
    </submittedName>
</protein>
<reference evidence="2" key="1">
    <citation type="submission" date="2022-11" db="UniProtKB">
        <authorList>
            <consortium name="WormBaseParasite"/>
        </authorList>
    </citation>
    <scope>IDENTIFICATION</scope>
</reference>